<keyword evidence="1" id="KW-0732">Signal</keyword>
<evidence type="ECO:0000313" key="6">
    <source>
        <dbReference type="EMBL" id="GAA5083538.1"/>
    </source>
</evidence>
<dbReference type="Gene3D" id="2.60.40.650">
    <property type="match status" value="1"/>
</dbReference>
<sequence>MALVATAFVAFEPTASAQAASPCGATINPIVCENQKPGTDPSVWDIDGAGDDSIQGFATDISVNAGGKIDFKVDTDATSYKIDIYRTGYYQGLGARFIENVPVSAQLPQHQPQCISDVTTELYDCGTWKVSATWNVPSTAVSGVYLALLHRNDTGGESHILFVVRNDGSHSDVLFQTSDPTWQAYNPYGGSDFYQGAANGRAYKISYNRPVVTRGTVEERSFYFSAEFATVQFMERNGYDMSYIAGVDTDRRGSELLTHKVFLSVGHDEYWSAAQRDNMEAARDAGVNLQFLSGNEGYWHTRYEASSASGTSTDYRTIVSYKETWGNSQNVGGGKIDTSTSEWTGTWRDPRYAESADGGHEPENALTGTMYMVNDISAPLTVTASEGKNRIWRNTGLGGLASGTSADLGKGIIGYESDEDVDNGFRPQGLIRLSTTTKTTSQYLYDYGNTVSAGTTTHNITLYRAPSGALVFGAGTVQWGWGLDDNHDSGGVQASSDVRIQQAQVNLLADMGAQPGTLMSTLQPATKTTDTAAPVTTITSPTSGQSIPNGTMVTVAGTASDAAGQVAGVEVSTDGGATWRRAQGTTSWSFQYVQQGSGTATVKARAIDDSANYSPTGATTTVTAAGPASVFGEAKPPIESANDSQALELGLRFTAEVDGYITGVRFYKGAANTGQHTGSLWSAQGTRVATVLFSGESATGWQTALFDEPVEVVAGQQYTVSYTAPQGGYAYNEYYWPYQARATSPLKVSSATGDATAGVFGTAGTWPKTTFHESNYYVDALFEPAADSPVRLTAQSPAVGATGVAKDATISAAFTRPVQPGSVLATMKKVSDGSAVAGSMSYDAATRTVRFTPSAPLAPVTQYRVILSATPVDSTTFNAGADWIFTTANDSASNACPCTLYTSSDVPSIPSVADGSVTVGTKFTVSEAGYISGINFYKGAGNTGTHVGTLWSSAGGVMGQATFTNESSSGWQTVLFDTPVAVSTGAQYVVSYVATAGGYAAEPGGFASTYTRGPLTVPATGGVYTYAGGFPQGTSSSSYFVDPVFVRSLNGPQLVSTSPAAGTQNVATTTTISATFSEALTSTPSIVVTAGGTPVAGSTTLSSDKKTATFTSSNALPFDTSVTATVSAIASSSGAGYDRTWVFHTAEDMAPADVTFFGNGAPTVSTASDATSVELGMTFTSSISGRVTAIRFYKAAGDTGVHTGTIWSASGTALASVTFQNETAEGWQEAQLSVPVSIVAGTAYTVSYLSPQGKYVYAGNYFGTAAKSGPLTAPATDNGTFVYGSGGTRPQSSWNATNYFVDVKFSGGDGTTPAVTVSSRAPEGQSVASNSAVTATLSAAATSPTISVTRAGSSVPGASAYDAATRTITFTPSAPFADSTTYAAIVKVGAQTLSTWQFTTGIPQLGGVVANLFGTETPTTETIPDAPLEVGTAFSVAYAAEATAIRFYKATENSGTHVGHLWNAQGEQLATVEFTGESASGWQRAELATPVDLVPGATYVVSYFAPQGGYSATPGYFADPVTKGYISAPTTDNGRFLYGANGGFPTASWNATAYFVDAEVTFKPTVPAVTAKSPAADATNVDPATAVISVTLANASAGAITVTSGGAAVAGTSSFNASTGVVTFSPTSALQRAKTYAVTATANGAAVSGGAWSFTTLPNPAIMARTPASSATGVLVNAPITATISNASGAAITVTTGGAAVAGTSSFNASTGVVTFTPTAALGFSRSYSVTATANGAALTGGTWSFTTIAQATRSSSAPAANATNVNPTGLTITATLSSGAQAGAITLAQGTTNVAGTSTYNASTRVVSFVPTVTLDWTKNYTATVTANGGAVTSGTWSFTTMAKPDQVSLFTTGTPTNPNTTTVQNMNAGTRFKTSAAGVVTAIKFYKGTLNIGTHTGYLWNSAGQQLATVTFTGESSSGWQTATLSTPVRLTVGAEYRVSVYSTARVYAATTGGLSSVVTNGPISTIATGGAYSYSTGYPSTTTTTKLWVDVIFDPDN</sequence>
<dbReference type="Pfam" id="PF17957">
    <property type="entry name" value="Big_7"/>
    <property type="match status" value="1"/>
</dbReference>
<dbReference type="SUPFAM" id="SSF81296">
    <property type="entry name" value="E set domains"/>
    <property type="match status" value="1"/>
</dbReference>
<feature type="compositionally biased region" description="Polar residues" evidence="2">
    <location>
        <begin position="540"/>
        <end position="549"/>
    </location>
</feature>
<protein>
    <recommendedName>
        <fullName evidence="8">DUF4082 domain-containing protein</fullName>
    </recommendedName>
</protein>
<feature type="domain" description="DUF4082" evidence="4">
    <location>
        <begin position="1417"/>
        <end position="1556"/>
    </location>
</feature>
<dbReference type="RefSeq" id="WP_345505926.1">
    <property type="nucleotide sequence ID" value="NZ_BAABKZ010000001.1"/>
</dbReference>
<proteinExistence type="predicted"/>
<organism evidence="6 7">
    <name type="scientific">Microbacterium yannicii</name>
    <dbReference type="NCBI Taxonomy" id="671622"/>
    <lineage>
        <taxon>Bacteria</taxon>
        <taxon>Bacillati</taxon>
        <taxon>Actinomycetota</taxon>
        <taxon>Actinomycetes</taxon>
        <taxon>Micrococcales</taxon>
        <taxon>Microbacteriaceae</taxon>
        <taxon>Microbacterium</taxon>
    </lineage>
</organism>
<dbReference type="Pfam" id="PF13205">
    <property type="entry name" value="Big_5"/>
    <property type="match status" value="4"/>
</dbReference>
<feature type="region of interest" description="Disordered" evidence="2">
    <location>
        <begin position="528"/>
        <end position="549"/>
    </location>
</feature>
<evidence type="ECO:0000256" key="2">
    <source>
        <dbReference type="SAM" id="MobiDB-lite"/>
    </source>
</evidence>
<dbReference type="Pfam" id="PF13313">
    <property type="entry name" value="DUF4082"/>
    <property type="match status" value="5"/>
</dbReference>
<reference evidence="7" key="1">
    <citation type="journal article" date="2019" name="Int. J. Syst. Evol. Microbiol.">
        <title>The Global Catalogue of Microorganisms (GCM) 10K type strain sequencing project: providing services to taxonomists for standard genome sequencing and annotation.</title>
        <authorList>
            <consortium name="The Broad Institute Genomics Platform"/>
            <consortium name="The Broad Institute Genome Sequencing Center for Infectious Disease"/>
            <person name="Wu L."/>
            <person name="Ma J."/>
        </authorList>
    </citation>
    <scope>NUCLEOTIDE SEQUENCE [LARGE SCALE GENOMIC DNA]</scope>
    <source>
        <strain evidence="7">JCM 18959</strain>
    </source>
</reference>
<feature type="domain" description="DUF4082" evidence="4">
    <location>
        <begin position="906"/>
        <end position="1041"/>
    </location>
</feature>
<dbReference type="InterPro" id="IPR032812">
    <property type="entry name" value="SbsA_Ig"/>
</dbReference>
<gene>
    <name evidence="6" type="ORF">GCM10025760_00280</name>
</gene>
<dbReference type="Gene3D" id="2.60.40.1220">
    <property type="match status" value="1"/>
</dbReference>
<accession>A0ABP9LUM3</accession>
<dbReference type="InterPro" id="IPR014756">
    <property type="entry name" value="Ig_E-set"/>
</dbReference>
<dbReference type="InterPro" id="IPR046540">
    <property type="entry name" value="DMFA2_C"/>
</dbReference>
<feature type="compositionally biased region" description="Low complexity" evidence="2">
    <location>
        <begin position="528"/>
        <end position="539"/>
    </location>
</feature>
<feature type="domain" description="SbsA Ig-like" evidence="3">
    <location>
        <begin position="1660"/>
        <end position="1748"/>
    </location>
</feature>
<evidence type="ECO:0000313" key="7">
    <source>
        <dbReference type="Proteomes" id="UP001501407"/>
    </source>
</evidence>
<evidence type="ECO:0000256" key="1">
    <source>
        <dbReference type="ARBA" id="ARBA00022729"/>
    </source>
</evidence>
<dbReference type="InterPro" id="IPR025141">
    <property type="entry name" value="DUF4082"/>
</dbReference>
<feature type="domain" description="SbsA Ig-like" evidence="3">
    <location>
        <begin position="1051"/>
        <end position="1145"/>
    </location>
</feature>
<feature type="domain" description="SbsA Ig-like" evidence="3">
    <location>
        <begin position="788"/>
        <end position="887"/>
    </location>
</feature>
<comment type="caution">
    <text evidence="6">The sequence shown here is derived from an EMBL/GenBank/DDBJ whole genome shotgun (WGS) entry which is preliminary data.</text>
</comment>
<evidence type="ECO:0008006" key="8">
    <source>
        <dbReference type="Google" id="ProtNLM"/>
    </source>
</evidence>
<feature type="domain" description="DUF4082" evidence="4">
    <location>
        <begin position="1161"/>
        <end position="1301"/>
    </location>
</feature>
<evidence type="ECO:0000259" key="3">
    <source>
        <dbReference type="Pfam" id="PF13205"/>
    </source>
</evidence>
<dbReference type="Proteomes" id="UP001501407">
    <property type="component" value="Unassembled WGS sequence"/>
</dbReference>
<keyword evidence="7" id="KW-1185">Reference proteome</keyword>
<feature type="domain" description="DUF4082" evidence="4">
    <location>
        <begin position="635"/>
        <end position="778"/>
    </location>
</feature>
<name>A0ABP9LUM3_9MICO</name>
<dbReference type="Pfam" id="PF20254">
    <property type="entry name" value="DMFA2_C"/>
    <property type="match status" value="1"/>
</dbReference>
<evidence type="ECO:0000259" key="4">
    <source>
        <dbReference type="Pfam" id="PF13313"/>
    </source>
</evidence>
<dbReference type="EMBL" id="BAABKZ010000001">
    <property type="protein sequence ID" value="GAA5083538.1"/>
    <property type="molecule type" value="Genomic_DNA"/>
</dbReference>
<feature type="domain" description="DUF4082" evidence="4">
    <location>
        <begin position="1855"/>
        <end position="1991"/>
    </location>
</feature>
<dbReference type="InterPro" id="IPR014755">
    <property type="entry name" value="Cu-Rt/internalin_Ig-like"/>
</dbReference>
<dbReference type="Gene3D" id="2.60.40.3710">
    <property type="match status" value="1"/>
</dbReference>
<feature type="domain" description="SbsA Ig-like" evidence="3">
    <location>
        <begin position="1565"/>
        <end position="1656"/>
    </location>
</feature>
<feature type="domain" description="N,N-dimethylformamidase beta subunit-like C-terminal" evidence="5">
    <location>
        <begin position="82"/>
        <end position="487"/>
    </location>
</feature>
<evidence type="ECO:0000259" key="5">
    <source>
        <dbReference type="Pfam" id="PF20254"/>
    </source>
</evidence>